<dbReference type="InterPro" id="IPR006638">
    <property type="entry name" value="Elp3/MiaA/NifB-like_rSAM"/>
</dbReference>
<feature type="binding site" evidence="12">
    <location>
        <position position="70"/>
    </location>
    <ligand>
        <name>GTP</name>
        <dbReference type="ChEBI" id="CHEBI:37565"/>
    </ligand>
</feature>
<evidence type="ECO:0000256" key="11">
    <source>
        <dbReference type="ARBA" id="ARBA00048697"/>
    </source>
</evidence>
<feature type="binding site" evidence="12">
    <location>
        <position position="30"/>
    </location>
    <ligand>
        <name>[4Fe-4S] cluster</name>
        <dbReference type="ChEBI" id="CHEBI:49883"/>
        <label>1</label>
        <note>4Fe-4S-S-AdoMet</note>
    </ligand>
</feature>
<evidence type="ECO:0000256" key="3">
    <source>
        <dbReference type="ARBA" id="ARBA00022691"/>
    </source>
</evidence>
<evidence type="ECO:0000256" key="10">
    <source>
        <dbReference type="ARBA" id="ARBA00023239"/>
    </source>
</evidence>
<feature type="binding site" evidence="12">
    <location>
        <position position="23"/>
    </location>
    <ligand>
        <name>[4Fe-4S] cluster</name>
        <dbReference type="ChEBI" id="CHEBI:49883"/>
        <label>1</label>
        <note>4Fe-4S-S-AdoMet</note>
    </ligand>
</feature>
<evidence type="ECO:0000313" key="15">
    <source>
        <dbReference type="Proteomes" id="UP000241848"/>
    </source>
</evidence>
<feature type="binding site" evidence="12">
    <location>
        <position position="74"/>
    </location>
    <ligand>
        <name>S-adenosyl-L-methionine</name>
        <dbReference type="ChEBI" id="CHEBI:59789"/>
    </ligand>
</feature>
<keyword evidence="6 12" id="KW-0408">Iron</keyword>
<keyword evidence="3 12" id="KW-0949">S-adenosyl-L-methionine</keyword>
<comment type="function">
    <text evidence="12">Catalyzes the cyclization of GTP to (8S)-3',8-cyclo-7,8-dihydroguanosine 5'-triphosphate.</text>
</comment>
<dbReference type="PROSITE" id="PS51918">
    <property type="entry name" value="RADICAL_SAM"/>
    <property type="match status" value="1"/>
</dbReference>
<keyword evidence="7 12" id="KW-0411">Iron-sulfur</keyword>
<keyword evidence="2 12" id="KW-0004">4Fe-4S</keyword>
<dbReference type="InterPro" id="IPR040064">
    <property type="entry name" value="MoaA-like"/>
</dbReference>
<dbReference type="PROSITE" id="PS01305">
    <property type="entry name" value="MOAA_NIFB_PQQE"/>
    <property type="match status" value="1"/>
</dbReference>
<dbReference type="EMBL" id="PXYV01000004">
    <property type="protein sequence ID" value="PSR23608.1"/>
    <property type="molecule type" value="Genomic_DNA"/>
</dbReference>
<evidence type="ECO:0000256" key="1">
    <source>
        <dbReference type="ARBA" id="ARBA00012167"/>
    </source>
</evidence>
<organism evidence="14 15">
    <name type="scientific">Sulfobacillus acidophilus</name>
    <dbReference type="NCBI Taxonomy" id="53633"/>
    <lineage>
        <taxon>Bacteria</taxon>
        <taxon>Bacillati</taxon>
        <taxon>Bacillota</taxon>
        <taxon>Clostridia</taxon>
        <taxon>Eubacteriales</taxon>
        <taxon>Clostridiales Family XVII. Incertae Sedis</taxon>
        <taxon>Sulfobacillus</taxon>
    </lineage>
</organism>
<dbReference type="SFLD" id="SFLDS00029">
    <property type="entry name" value="Radical_SAM"/>
    <property type="match status" value="1"/>
</dbReference>
<gene>
    <name evidence="12 14" type="primary">moaA</name>
    <name evidence="14" type="ORF">C7B45_02220</name>
</gene>
<feature type="binding site" evidence="12">
    <location>
        <position position="101"/>
    </location>
    <ligand>
        <name>GTP</name>
        <dbReference type="ChEBI" id="CHEBI:37565"/>
    </ligand>
</feature>
<comment type="catalytic activity">
    <reaction evidence="11 12">
        <text>GTP + AH2 + S-adenosyl-L-methionine = (8S)-3',8-cyclo-7,8-dihydroguanosine 5'-triphosphate + 5'-deoxyadenosine + L-methionine + A + H(+)</text>
        <dbReference type="Rhea" id="RHEA:49576"/>
        <dbReference type="ChEBI" id="CHEBI:13193"/>
        <dbReference type="ChEBI" id="CHEBI:15378"/>
        <dbReference type="ChEBI" id="CHEBI:17319"/>
        <dbReference type="ChEBI" id="CHEBI:17499"/>
        <dbReference type="ChEBI" id="CHEBI:37565"/>
        <dbReference type="ChEBI" id="CHEBI:57844"/>
        <dbReference type="ChEBI" id="CHEBI:59789"/>
        <dbReference type="ChEBI" id="CHEBI:131766"/>
        <dbReference type="EC" id="4.1.99.22"/>
    </reaction>
</comment>
<dbReference type="SFLD" id="SFLDG01386">
    <property type="entry name" value="main_SPASM_domain-containing"/>
    <property type="match status" value="1"/>
</dbReference>
<dbReference type="InterPro" id="IPR058240">
    <property type="entry name" value="rSAM_sf"/>
</dbReference>
<name>A0A2T2WMZ6_9FIRM</name>
<reference evidence="14 15" key="1">
    <citation type="journal article" date="2014" name="BMC Genomics">
        <title>Comparison of environmental and isolate Sulfobacillus genomes reveals diverse carbon, sulfur, nitrogen, and hydrogen metabolisms.</title>
        <authorList>
            <person name="Justice N.B."/>
            <person name="Norman A."/>
            <person name="Brown C.T."/>
            <person name="Singh A."/>
            <person name="Thomas B.C."/>
            <person name="Banfield J.F."/>
        </authorList>
    </citation>
    <scope>NUCLEOTIDE SEQUENCE [LARGE SCALE GENOMIC DNA]</scope>
    <source>
        <strain evidence="14">AMDSBA3</strain>
    </source>
</reference>
<dbReference type="GO" id="GO:0005525">
    <property type="term" value="F:GTP binding"/>
    <property type="evidence" value="ECO:0007669"/>
    <property type="project" value="UniProtKB-UniRule"/>
</dbReference>
<evidence type="ECO:0000256" key="8">
    <source>
        <dbReference type="ARBA" id="ARBA00023134"/>
    </source>
</evidence>
<evidence type="ECO:0000256" key="2">
    <source>
        <dbReference type="ARBA" id="ARBA00022485"/>
    </source>
</evidence>
<dbReference type="GO" id="GO:0061799">
    <property type="term" value="F:cyclic pyranopterin monophosphate synthase activity"/>
    <property type="evidence" value="ECO:0007669"/>
    <property type="project" value="TreeGrafter"/>
</dbReference>
<dbReference type="Gene3D" id="3.20.20.70">
    <property type="entry name" value="Aldolase class I"/>
    <property type="match status" value="1"/>
</dbReference>
<keyword evidence="8 12" id="KW-0342">GTP-binding</keyword>
<dbReference type="SUPFAM" id="SSF102114">
    <property type="entry name" value="Radical SAM enzymes"/>
    <property type="match status" value="1"/>
</dbReference>
<feature type="binding site" evidence="12">
    <location>
        <position position="262"/>
    </location>
    <ligand>
        <name>[4Fe-4S] cluster</name>
        <dbReference type="ChEBI" id="CHEBI:49883"/>
        <label>2</label>
        <note>4Fe-4S-substrate</note>
    </ligand>
</feature>
<dbReference type="InterPro" id="IPR007197">
    <property type="entry name" value="rSAM"/>
</dbReference>
<comment type="pathway">
    <text evidence="12">Cofactor biosynthesis; molybdopterin biosynthesis.</text>
</comment>
<dbReference type="UniPathway" id="UPA00344"/>
<accession>A0A2T2WMZ6</accession>
<evidence type="ECO:0000256" key="5">
    <source>
        <dbReference type="ARBA" id="ARBA00022741"/>
    </source>
</evidence>
<comment type="similarity">
    <text evidence="12">Belongs to the radical SAM superfamily. MoaA family.</text>
</comment>
<dbReference type="InterPro" id="IPR013785">
    <property type="entry name" value="Aldolase_TIM"/>
</dbReference>
<dbReference type="SFLD" id="SFLDG01067">
    <property type="entry name" value="SPASM/twitch_domain_containing"/>
    <property type="match status" value="1"/>
</dbReference>
<dbReference type="CDD" id="cd01335">
    <property type="entry name" value="Radical_SAM"/>
    <property type="match status" value="1"/>
</dbReference>
<proteinExistence type="inferred from homology"/>
<keyword evidence="9 12" id="KW-0501">Molybdenum cofactor biosynthesis</keyword>
<dbReference type="GO" id="GO:1904047">
    <property type="term" value="F:S-adenosyl-L-methionine binding"/>
    <property type="evidence" value="ECO:0007669"/>
    <property type="project" value="UniProtKB-UniRule"/>
</dbReference>
<comment type="cofactor">
    <cofactor evidence="12">
        <name>[4Fe-4S] cluster</name>
        <dbReference type="ChEBI" id="CHEBI:49883"/>
    </cofactor>
    <text evidence="12">Binds 2 [4Fe-4S] clusters. Binds 1 [4Fe-4S] cluster coordinated with 3 cysteines and an exchangeable S-adenosyl-L-methionine and 1 [4Fe-4S] cluster coordinated with 3 cysteines and the GTP-derived substrate.</text>
</comment>
<protein>
    <recommendedName>
        <fullName evidence="1 12">GTP 3',8-cyclase</fullName>
        <ecNumber evidence="1 12">4.1.99.22</ecNumber>
    </recommendedName>
    <alternativeName>
        <fullName evidence="12">Molybdenum cofactor biosynthesis protein A</fullName>
    </alternativeName>
</protein>
<dbReference type="Pfam" id="PF06463">
    <property type="entry name" value="Mob_synth_C"/>
    <property type="match status" value="1"/>
</dbReference>
<dbReference type="SMART" id="SM00729">
    <property type="entry name" value="Elp3"/>
    <property type="match status" value="1"/>
</dbReference>
<dbReference type="HAMAP" id="MF_01225_B">
    <property type="entry name" value="MoaA_B"/>
    <property type="match status" value="1"/>
</dbReference>
<feature type="binding site" evidence="12">
    <location>
        <position position="126"/>
    </location>
    <ligand>
        <name>S-adenosyl-L-methionine</name>
        <dbReference type="ChEBI" id="CHEBI:59789"/>
    </ligand>
</feature>
<dbReference type="Pfam" id="PF04055">
    <property type="entry name" value="Radical_SAM"/>
    <property type="match status" value="1"/>
</dbReference>
<feature type="binding site" evidence="12">
    <location>
        <position position="29"/>
    </location>
    <ligand>
        <name>S-adenosyl-L-methionine</name>
        <dbReference type="ChEBI" id="CHEBI:59789"/>
    </ligand>
</feature>
<dbReference type="GO" id="GO:0046872">
    <property type="term" value="F:metal ion binding"/>
    <property type="evidence" value="ECO:0007669"/>
    <property type="project" value="UniProtKB-KW"/>
</dbReference>
<evidence type="ECO:0000313" key="14">
    <source>
        <dbReference type="EMBL" id="PSR23608.1"/>
    </source>
</evidence>
<feature type="binding site" evidence="12">
    <location>
        <position position="16"/>
    </location>
    <ligand>
        <name>GTP</name>
        <dbReference type="ChEBI" id="CHEBI:37565"/>
    </ligand>
</feature>
<dbReference type="EC" id="4.1.99.22" evidence="1 12"/>
<dbReference type="GO" id="GO:0006777">
    <property type="term" value="P:Mo-molybdopterin cofactor biosynthetic process"/>
    <property type="evidence" value="ECO:0007669"/>
    <property type="project" value="UniProtKB-UniRule"/>
</dbReference>
<feature type="binding site" evidence="12">
    <location>
        <position position="265"/>
    </location>
    <ligand>
        <name>[4Fe-4S] cluster</name>
        <dbReference type="ChEBI" id="CHEBI:49883"/>
        <label>2</label>
        <note>4Fe-4S-substrate</note>
    </ligand>
</feature>
<dbReference type="Proteomes" id="UP000241848">
    <property type="component" value="Unassembled WGS sequence"/>
</dbReference>
<evidence type="ECO:0000256" key="12">
    <source>
        <dbReference type="HAMAP-Rule" id="MF_01225"/>
    </source>
</evidence>
<keyword evidence="4 12" id="KW-0479">Metal-binding</keyword>
<keyword evidence="5 12" id="KW-0547">Nucleotide-binding</keyword>
<evidence type="ECO:0000256" key="6">
    <source>
        <dbReference type="ARBA" id="ARBA00023004"/>
    </source>
</evidence>
<feature type="binding site" evidence="12">
    <location>
        <begin position="267"/>
        <end position="269"/>
    </location>
    <ligand>
        <name>GTP</name>
        <dbReference type="ChEBI" id="CHEBI:37565"/>
    </ligand>
</feature>
<dbReference type="AlphaFoldDB" id="A0A2T2WMZ6"/>
<dbReference type="InterPro" id="IPR000385">
    <property type="entry name" value="MoaA_NifB_PqqE_Fe-S-bd_CS"/>
</dbReference>
<evidence type="ECO:0000256" key="9">
    <source>
        <dbReference type="ARBA" id="ARBA00023150"/>
    </source>
</evidence>
<feature type="binding site" evidence="12">
    <location>
        <position position="27"/>
    </location>
    <ligand>
        <name>[4Fe-4S] cluster</name>
        <dbReference type="ChEBI" id="CHEBI:49883"/>
        <label>1</label>
        <note>4Fe-4S-S-AdoMet</note>
    </ligand>
</feature>
<comment type="subunit">
    <text evidence="12">Monomer and homodimer.</text>
</comment>
<dbReference type="InterPro" id="IPR013483">
    <property type="entry name" value="MoaA"/>
</dbReference>
<evidence type="ECO:0000256" key="7">
    <source>
        <dbReference type="ARBA" id="ARBA00023014"/>
    </source>
</evidence>
<dbReference type="GO" id="GO:0051539">
    <property type="term" value="F:4 iron, 4 sulfur cluster binding"/>
    <property type="evidence" value="ECO:0007669"/>
    <property type="project" value="UniProtKB-UniRule"/>
</dbReference>
<comment type="caution">
    <text evidence="14">The sequence shown here is derived from an EMBL/GenBank/DDBJ whole genome shotgun (WGS) entry which is preliminary data.</text>
</comment>
<feature type="binding site" evidence="12">
    <location>
        <position position="164"/>
    </location>
    <ligand>
        <name>GTP</name>
        <dbReference type="ChEBI" id="CHEBI:37565"/>
    </ligand>
</feature>
<dbReference type="InterPro" id="IPR050105">
    <property type="entry name" value="MoCo_biosynth_MoaA/MoaC"/>
</dbReference>
<dbReference type="PANTHER" id="PTHR22960:SF0">
    <property type="entry name" value="MOLYBDENUM COFACTOR BIOSYNTHESIS PROTEIN 1"/>
    <property type="match status" value="1"/>
</dbReference>
<evidence type="ECO:0000256" key="4">
    <source>
        <dbReference type="ARBA" id="ARBA00022723"/>
    </source>
</evidence>
<sequence>MSHTTDRLGRPLQDLRISVTDRCNFRCVYCMPKAVFGPSFAFLPRQELLTFEEIVRVASIFAELGVHKIRLTGGEPLVRKDIEQLVSQLRVITGIDDLAMTTNGSLLTRERAQRLKDAGLMRVTVSLDSLDNDKFQAINDVKFPVKRVIEAIDNAAQVGLAPIKINMVVKRQVNDSDVLPMAEYFRGTGHILRFIEYMDVGTANGWRLDDVVPASEIVARIESKWPLIPIAPKRSGDVARRFRYQDGAGEIGVISSVSQPFCQNCSRARLSPEGQLFLCLFAQTGFDLRRWLRKGHDDSEIRRVIENIWQGRSVRYSEERSEQTVGIPKVEMFRIGG</sequence>
<dbReference type="GO" id="GO:0061798">
    <property type="term" value="F:GTP 3',8'-cyclase activity"/>
    <property type="evidence" value="ECO:0007669"/>
    <property type="project" value="UniProtKB-UniRule"/>
</dbReference>
<dbReference type="PANTHER" id="PTHR22960">
    <property type="entry name" value="MOLYBDOPTERIN COFACTOR SYNTHESIS PROTEIN A"/>
    <property type="match status" value="1"/>
</dbReference>
<dbReference type="CDD" id="cd21117">
    <property type="entry name" value="Twitch_MoaA"/>
    <property type="match status" value="1"/>
</dbReference>
<dbReference type="InterPro" id="IPR010505">
    <property type="entry name" value="MoaA_twitch"/>
</dbReference>
<evidence type="ECO:0000259" key="13">
    <source>
        <dbReference type="PROSITE" id="PS51918"/>
    </source>
</evidence>
<feature type="binding site" evidence="12">
    <location>
        <position position="279"/>
    </location>
    <ligand>
        <name>[4Fe-4S] cluster</name>
        <dbReference type="ChEBI" id="CHEBI:49883"/>
        <label>2</label>
        <note>4Fe-4S-substrate</note>
    </ligand>
</feature>
<keyword evidence="10 12" id="KW-0456">Lyase</keyword>
<dbReference type="NCBIfam" id="TIGR02666">
    <property type="entry name" value="moaA"/>
    <property type="match status" value="1"/>
</dbReference>
<feature type="binding site" evidence="12">
    <location>
        <position position="198"/>
    </location>
    <ligand>
        <name>S-adenosyl-L-methionine</name>
        <dbReference type="ChEBI" id="CHEBI:59789"/>
    </ligand>
</feature>
<feature type="domain" description="Radical SAM core" evidence="13">
    <location>
        <begin position="7"/>
        <end position="227"/>
    </location>
</feature>
<dbReference type="SFLD" id="SFLDG01383">
    <property type="entry name" value="cyclic_pyranopterin_phosphate"/>
    <property type="match status" value="1"/>
</dbReference>